<dbReference type="AlphaFoldDB" id="A0A0A9BWL1"/>
<organism evidence="1">
    <name type="scientific">Arundo donax</name>
    <name type="common">Giant reed</name>
    <name type="synonym">Donax arundinaceus</name>
    <dbReference type="NCBI Taxonomy" id="35708"/>
    <lineage>
        <taxon>Eukaryota</taxon>
        <taxon>Viridiplantae</taxon>
        <taxon>Streptophyta</taxon>
        <taxon>Embryophyta</taxon>
        <taxon>Tracheophyta</taxon>
        <taxon>Spermatophyta</taxon>
        <taxon>Magnoliopsida</taxon>
        <taxon>Liliopsida</taxon>
        <taxon>Poales</taxon>
        <taxon>Poaceae</taxon>
        <taxon>PACMAD clade</taxon>
        <taxon>Arundinoideae</taxon>
        <taxon>Arundineae</taxon>
        <taxon>Arundo</taxon>
    </lineage>
</organism>
<accession>A0A0A9BWL1</accession>
<reference evidence="1" key="2">
    <citation type="journal article" date="2015" name="Data Brief">
        <title>Shoot transcriptome of the giant reed, Arundo donax.</title>
        <authorList>
            <person name="Barrero R.A."/>
            <person name="Guerrero F.D."/>
            <person name="Moolhuijzen P."/>
            <person name="Goolsby J.A."/>
            <person name="Tidwell J."/>
            <person name="Bellgard S.E."/>
            <person name="Bellgard M.I."/>
        </authorList>
    </citation>
    <scope>NUCLEOTIDE SEQUENCE</scope>
    <source>
        <tissue evidence="1">Shoot tissue taken approximately 20 cm above the soil surface</tissue>
    </source>
</reference>
<sequence>MPDAVAWGPILRAAAGVQWAELVLEAGEVVARAD</sequence>
<evidence type="ECO:0000313" key="1">
    <source>
        <dbReference type="EMBL" id="JAD68464.1"/>
    </source>
</evidence>
<dbReference type="EMBL" id="GBRH01229431">
    <property type="protein sequence ID" value="JAD68464.1"/>
    <property type="molecule type" value="Transcribed_RNA"/>
</dbReference>
<name>A0A0A9BWL1_ARUDO</name>
<reference evidence="1" key="1">
    <citation type="submission" date="2014-09" db="EMBL/GenBank/DDBJ databases">
        <authorList>
            <person name="Magalhaes I.L.F."/>
            <person name="Oliveira U."/>
            <person name="Santos F.R."/>
            <person name="Vidigal T.H.D.A."/>
            <person name="Brescovit A.D."/>
            <person name="Santos A.J."/>
        </authorList>
    </citation>
    <scope>NUCLEOTIDE SEQUENCE</scope>
    <source>
        <tissue evidence="1">Shoot tissue taken approximately 20 cm above the soil surface</tissue>
    </source>
</reference>
<proteinExistence type="predicted"/>
<protein>
    <submittedName>
        <fullName evidence="1">Uncharacterized protein</fullName>
    </submittedName>
</protein>